<evidence type="ECO:0000256" key="2">
    <source>
        <dbReference type="ARBA" id="ARBA00007200"/>
    </source>
</evidence>
<organism evidence="8 9">
    <name type="scientific">Adineta steineri</name>
    <dbReference type="NCBI Taxonomy" id="433720"/>
    <lineage>
        <taxon>Eukaryota</taxon>
        <taxon>Metazoa</taxon>
        <taxon>Spiralia</taxon>
        <taxon>Gnathifera</taxon>
        <taxon>Rotifera</taxon>
        <taxon>Eurotatoria</taxon>
        <taxon>Bdelloidea</taxon>
        <taxon>Adinetida</taxon>
        <taxon>Adinetidae</taxon>
        <taxon>Adineta</taxon>
    </lineage>
</organism>
<evidence type="ECO:0000313" key="9">
    <source>
        <dbReference type="Proteomes" id="UP000663891"/>
    </source>
</evidence>
<dbReference type="PANTHER" id="PTHR10877">
    <property type="entry name" value="POLYCYSTIN FAMILY MEMBER"/>
    <property type="match status" value="1"/>
</dbReference>
<evidence type="ECO:0000313" key="8">
    <source>
        <dbReference type="EMBL" id="CAF1234789.1"/>
    </source>
</evidence>
<keyword evidence="3 6" id="KW-0812">Transmembrane</keyword>
<dbReference type="EMBL" id="CAJNON010000386">
    <property type="protein sequence ID" value="CAF1234789.1"/>
    <property type="molecule type" value="Genomic_DNA"/>
</dbReference>
<dbReference type="Gene3D" id="1.10.287.70">
    <property type="match status" value="1"/>
</dbReference>
<evidence type="ECO:0000256" key="1">
    <source>
        <dbReference type="ARBA" id="ARBA00004141"/>
    </source>
</evidence>
<feature type="domain" description="Polycystin cation channel PKD1/PKD2" evidence="7">
    <location>
        <begin position="1"/>
        <end position="51"/>
    </location>
</feature>
<dbReference type="AlphaFoldDB" id="A0A814YX21"/>
<keyword evidence="4 6" id="KW-1133">Transmembrane helix</keyword>
<dbReference type="GO" id="GO:0050982">
    <property type="term" value="P:detection of mechanical stimulus"/>
    <property type="evidence" value="ECO:0007669"/>
    <property type="project" value="TreeGrafter"/>
</dbReference>
<dbReference type="Pfam" id="PF08016">
    <property type="entry name" value="PKD_channel"/>
    <property type="match status" value="1"/>
</dbReference>
<dbReference type="InterPro" id="IPR051223">
    <property type="entry name" value="Polycystin"/>
</dbReference>
<dbReference type="GO" id="GO:0005262">
    <property type="term" value="F:calcium channel activity"/>
    <property type="evidence" value="ECO:0007669"/>
    <property type="project" value="TreeGrafter"/>
</dbReference>
<protein>
    <recommendedName>
        <fullName evidence="7">Polycystin cation channel PKD1/PKD2 domain-containing protein</fullName>
    </recommendedName>
</protein>
<name>A0A814YX21_9BILA</name>
<evidence type="ECO:0000256" key="6">
    <source>
        <dbReference type="SAM" id="Phobius"/>
    </source>
</evidence>
<comment type="caution">
    <text evidence="8">The sequence shown here is derived from an EMBL/GenBank/DDBJ whole genome shotgun (WGS) entry which is preliminary data.</text>
</comment>
<comment type="similarity">
    <text evidence="2">Belongs to the polycystin family.</text>
</comment>
<evidence type="ECO:0000256" key="4">
    <source>
        <dbReference type="ARBA" id="ARBA00022989"/>
    </source>
</evidence>
<dbReference type="InterPro" id="IPR013122">
    <property type="entry name" value="PKD1_2_channel"/>
</dbReference>
<dbReference type="GO" id="GO:0016020">
    <property type="term" value="C:membrane"/>
    <property type="evidence" value="ECO:0007669"/>
    <property type="project" value="UniProtKB-SubCell"/>
</dbReference>
<proteinExistence type="inferred from homology"/>
<feature type="transmembrane region" description="Helical" evidence="6">
    <location>
        <begin position="20"/>
        <end position="47"/>
    </location>
</feature>
<keyword evidence="5 6" id="KW-0472">Membrane</keyword>
<evidence type="ECO:0000259" key="7">
    <source>
        <dbReference type="Pfam" id="PF08016"/>
    </source>
</evidence>
<sequence>MLFEMLLMNFDAEEIMGAGAFLGPFCFTLFIIVVVFICLSMFMAIIIDSFHLARDNQPEDPAIISFMMKIFLHWTGLNKLNKLEMEEERDSQIRSQYVDPIEHFPNKIDQLLEALDRIYRDQKAEMLRLNKAGV</sequence>
<evidence type="ECO:0000256" key="5">
    <source>
        <dbReference type="ARBA" id="ARBA00023136"/>
    </source>
</evidence>
<dbReference type="Proteomes" id="UP000663891">
    <property type="component" value="Unassembled WGS sequence"/>
</dbReference>
<comment type="subcellular location">
    <subcellularLocation>
        <location evidence="1">Membrane</location>
        <topology evidence="1">Multi-pass membrane protein</topology>
    </subcellularLocation>
</comment>
<accession>A0A814YX21</accession>
<dbReference type="OrthoDB" id="10050421at2759"/>
<gene>
    <name evidence="8" type="ORF">VCS650_LOCUS27451</name>
</gene>
<dbReference type="PANTHER" id="PTHR10877:SF194">
    <property type="entry name" value="LOCATION OF VULVA DEFECTIVE 1"/>
    <property type="match status" value="1"/>
</dbReference>
<reference evidence="8" key="1">
    <citation type="submission" date="2021-02" db="EMBL/GenBank/DDBJ databases">
        <authorList>
            <person name="Nowell W R."/>
        </authorList>
    </citation>
    <scope>NUCLEOTIDE SEQUENCE</scope>
</reference>
<evidence type="ECO:0000256" key="3">
    <source>
        <dbReference type="ARBA" id="ARBA00022692"/>
    </source>
</evidence>